<dbReference type="GO" id="GO:0016702">
    <property type="term" value="F:oxidoreductase activity, acting on single donors with incorporation of molecular oxygen, incorporation of two atoms of oxygen"/>
    <property type="evidence" value="ECO:0007669"/>
    <property type="project" value="TreeGrafter"/>
</dbReference>
<dbReference type="GO" id="GO:0046872">
    <property type="term" value="F:metal ion binding"/>
    <property type="evidence" value="ECO:0007669"/>
    <property type="project" value="UniProtKB-KW"/>
</dbReference>
<evidence type="ECO:0000313" key="7">
    <source>
        <dbReference type="EMBL" id="CZR62593.1"/>
    </source>
</evidence>
<evidence type="ECO:0000256" key="5">
    <source>
        <dbReference type="ARBA" id="ARBA00023004"/>
    </source>
</evidence>
<dbReference type="AlphaFoldDB" id="A0A1L7XC50"/>
<keyword evidence="8" id="KW-1185">Reference proteome</keyword>
<proteinExistence type="predicted"/>
<evidence type="ECO:0000256" key="6">
    <source>
        <dbReference type="SAM" id="MobiDB-lite"/>
    </source>
</evidence>
<dbReference type="OrthoDB" id="823504at2759"/>
<evidence type="ECO:0000256" key="2">
    <source>
        <dbReference type="ARBA" id="ARBA00022821"/>
    </source>
</evidence>
<protein>
    <submittedName>
        <fullName evidence="7">Related to fatty acid alpha-oxidase</fullName>
    </submittedName>
</protein>
<dbReference type="SUPFAM" id="SSF48113">
    <property type="entry name" value="Heme-dependent peroxidases"/>
    <property type="match status" value="1"/>
</dbReference>
<evidence type="ECO:0000256" key="4">
    <source>
        <dbReference type="ARBA" id="ARBA00023002"/>
    </source>
</evidence>
<dbReference type="InterPro" id="IPR019791">
    <property type="entry name" value="Haem_peroxidase_animal"/>
</dbReference>
<dbReference type="InterPro" id="IPR050783">
    <property type="entry name" value="Oxylipin_biosynth_metab"/>
</dbReference>
<name>A0A1L7XC50_9HELO</name>
<feature type="region of interest" description="Disordered" evidence="6">
    <location>
        <begin position="445"/>
        <end position="467"/>
    </location>
</feature>
<keyword evidence="1" id="KW-0479">Metal-binding</keyword>
<reference evidence="7 8" key="1">
    <citation type="submission" date="2016-03" db="EMBL/GenBank/DDBJ databases">
        <authorList>
            <person name="Ploux O."/>
        </authorList>
    </citation>
    <scope>NUCLEOTIDE SEQUENCE [LARGE SCALE GENOMIC DNA]</scope>
    <source>
        <strain evidence="7 8">UAMH 11012</strain>
    </source>
</reference>
<dbReference type="GO" id="GO:0020037">
    <property type="term" value="F:heme binding"/>
    <property type="evidence" value="ECO:0007669"/>
    <property type="project" value="InterPro"/>
</dbReference>
<evidence type="ECO:0000313" key="8">
    <source>
        <dbReference type="Proteomes" id="UP000184330"/>
    </source>
</evidence>
<dbReference type="GO" id="GO:0006631">
    <property type="term" value="P:fatty acid metabolic process"/>
    <property type="evidence" value="ECO:0007669"/>
    <property type="project" value="UniProtKB-ARBA"/>
</dbReference>
<dbReference type="PANTHER" id="PTHR11903">
    <property type="entry name" value="PROSTAGLANDIN G/H SYNTHASE"/>
    <property type="match status" value="1"/>
</dbReference>
<evidence type="ECO:0000256" key="1">
    <source>
        <dbReference type="ARBA" id="ARBA00022723"/>
    </source>
</evidence>
<dbReference type="PROSITE" id="PS50292">
    <property type="entry name" value="PEROXIDASE_3"/>
    <property type="match status" value="1"/>
</dbReference>
<evidence type="ECO:0000256" key="3">
    <source>
        <dbReference type="ARBA" id="ARBA00022964"/>
    </source>
</evidence>
<keyword evidence="4" id="KW-0560">Oxidoreductase</keyword>
<dbReference type="GO" id="GO:0004601">
    <property type="term" value="F:peroxidase activity"/>
    <property type="evidence" value="ECO:0007669"/>
    <property type="project" value="InterPro"/>
</dbReference>
<accession>A0A1L7XC50</accession>
<sequence length="467" mass="52423">MELPSFQPTLLERIFIKLFHLINLFVPWHKLPGFIGASNLDFLRIELRANNLHDGYASGSQQGNTIGEPMKDHRFLNARNSDGKFNSLELPLMACSGMRFGRNFPRKYTQKPTEEELWTCRVEAVIGIADFWYQSNEVYDIPIPPGDAWPNGYMPLPRTKPDETLDPSDIKCPGYKNTNTAWWDGSQIYGSSETVTQSLRTTNPDGKLMITKGGREAFLPRDSDGNPKTGFNNNWWIGMEMLHTLFVLEHNSIDMLRKAYPDWAGDEIFDKARLINSALMAKIHTVEWTPAILAHPALQIGMAANWWGIAGEALNKIVGRISKSSDAISGIPGSGVDHFGVPYSLTEEFVSVYRMHSLIPDDIAFFNATNGKHQSTIAFEDVAFNKVQKPLNSSLSFADTFYSFSINYSGAITNFNYPNFLRHLTTPDGQVRDMGTVDILRDRERGEPVPTAPAYASTKNLRGADGW</sequence>
<keyword evidence="2" id="KW-0611">Plant defense</keyword>
<dbReference type="InterPro" id="IPR010255">
    <property type="entry name" value="Haem_peroxidase_sf"/>
</dbReference>
<dbReference type="Proteomes" id="UP000184330">
    <property type="component" value="Unassembled WGS sequence"/>
</dbReference>
<gene>
    <name evidence="7" type="ORF">PAC_12490</name>
</gene>
<dbReference type="GO" id="GO:0006979">
    <property type="term" value="P:response to oxidative stress"/>
    <property type="evidence" value="ECO:0007669"/>
    <property type="project" value="InterPro"/>
</dbReference>
<dbReference type="InterPro" id="IPR037120">
    <property type="entry name" value="Haem_peroxidase_sf_animal"/>
</dbReference>
<dbReference type="EMBL" id="FJOG01000021">
    <property type="protein sequence ID" value="CZR62593.1"/>
    <property type="molecule type" value="Genomic_DNA"/>
</dbReference>
<keyword evidence="5" id="KW-0408">Iron</keyword>
<dbReference type="Pfam" id="PF03098">
    <property type="entry name" value="An_peroxidase"/>
    <property type="match status" value="1"/>
</dbReference>
<dbReference type="PANTHER" id="PTHR11903:SF11">
    <property type="entry name" value="ALPHA-DIOXYGENASE 1"/>
    <property type="match status" value="1"/>
</dbReference>
<dbReference type="STRING" id="576137.A0A1L7XC50"/>
<keyword evidence="3" id="KW-0223">Dioxygenase</keyword>
<dbReference type="GO" id="GO:0006952">
    <property type="term" value="P:defense response"/>
    <property type="evidence" value="ECO:0007669"/>
    <property type="project" value="UniProtKB-KW"/>
</dbReference>
<dbReference type="Gene3D" id="1.10.640.10">
    <property type="entry name" value="Haem peroxidase domain superfamily, animal type"/>
    <property type="match status" value="1"/>
</dbReference>
<organism evidence="7 8">
    <name type="scientific">Phialocephala subalpina</name>
    <dbReference type="NCBI Taxonomy" id="576137"/>
    <lineage>
        <taxon>Eukaryota</taxon>
        <taxon>Fungi</taxon>
        <taxon>Dikarya</taxon>
        <taxon>Ascomycota</taxon>
        <taxon>Pezizomycotina</taxon>
        <taxon>Leotiomycetes</taxon>
        <taxon>Helotiales</taxon>
        <taxon>Mollisiaceae</taxon>
        <taxon>Phialocephala</taxon>
        <taxon>Phialocephala fortinii species complex</taxon>
    </lineage>
</organism>